<feature type="compositionally biased region" description="Low complexity" evidence="4">
    <location>
        <begin position="356"/>
        <end position="370"/>
    </location>
</feature>
<dbReference type="InterPro" id="IPR038938">
    <property type="entry name" value="D27-like"/>
</dbReference>
<keyword evidence="3" id="KW-0862">Zinc</keyword>
<dbReference type="PANTHER" id="PTHR33591">
    <property type="entry name" value="BETA-CAROTENE ISOMERASE D27"/>
    <property type="match status" value="1"/>
</dbReference>
<gene>
    <name evidence="6" type="primary">PLEST009538</name>
    <name evidence="6" type="ORF">PLESTB_000502100</name>
</gene>
<keyword evidence="2" id="KW-0863">Zinc-finger</keyword>
<sequence>MALFRRKMVAALGTDSPLQGYDAIIDLTRRLNNKFRTAAETQEATRAILNALFPSWLPAAFKVMFSRPLPEFSCRLNALATALTCQWLMGPCKVNDVEIDGGVVGKGHGVLVERCRYLEQGGCASVCINSCKVPTQTFFAKDMGLPLTMTPNYEDFSCQFAFGKTPMPVESDIAFTTPCFRQCPSKKARPGQSACGIMSSPASPTFFISGINHCELRPGQLLTLDHLRSLQQQLAEQAGRARAIQQQLQQQAAQQGLRAVASTGAAVKAEPGAAGAKKEEDGAQQATTQQTQQQLQYAALLALQLQQQQARAAAAAAQAQQQQARPAGAPTATAAFAGGPAALAQNVFPQQGGRHGASAGAPAGLPHHAAAGGGGRGRGAQRQSAAARQSKAAAEEPATDQWVQCSKCQQWRQVPDEFWPDIENADEDEDWTCKDALWDVEDYEPNTPACC</sequence>
<accession>A0A9W6F0K7</accession>
<dbReference type="AlphaFoldDB" id="A0A9W6F0K7"/>
<organism evidence="6 7">
    <name type="scientific">Pleodorina starrii</name>
    <dbReference type="NCBI Taxonomy" id="330485"/>
    <lineage>
        <taxon>Eukaryota</taxon>
        <taxon>Viridiplantae</taxon>
        <taxon>Chlorophyta</taxon>
        <taxon>core chlorophytes</taxon>
        <taxon>Chlorophyceae</taxon>
        <taxon>CS clade</taxon>
        <taxon>Chlamydomonadales</taxon>
        <taxon>Volvocaceae</taxon>
        <taxon>Pleodorina</taxon>
    </lineage>
</organism>
<protein>
    <recommendedName>
        <fullName evidence="5">CW-type domain-containing protein</fullName>
    </recommendedName>
</protein>
<dbReference type="EMBL" id="BRXU01000004">
    <property type="protein sequence ID" value="GLC51435.1"/>
    <property type="molecule type" value="Genomic_DNA"/>
</dbReference>
<evidence type="ECO:0000256" key="3">
    <source>
        <dbReference type="ARBA" id="ARBA00022833"/>
    </source>
</evidence>
<dbReference type="PANTHER" id="PTHR33591:SF2">
    <property type="entry name" value="BETA-CAROTENE ISOMERASE D27"/>
    <property type="match status" value="1"/>
</dbReference>
<evidence type="ECO:0000313" key="6">
    <source>
        <dbReference type="EMBL" id="GLC51435.1"/>
    </source>
</evidence>
<dbReference type="GO" id="GO:0008270">
    <property type="term" value="F:zinc ion binding"/>
    <property type="evidence" value="ECO:0007669"/>
    <property type="project" value="UniProtKB-KW"/>
</dbReference>
<dbReference type="Pfam" id="PF07496">
    <property type="entry name" value="zf-CW"/>
    <property type="match status" value="1"/>
</dbReference>
<dbReference type="Gene3D" id="3.30.40.100">
    <property type="match status" value="1"/>
</dbReference>
<feature type="compositionally biased region" description="Low complexity" evidence="4">
    <location>
        <begin position="380"/>
        <end position="396"/>
    </location>
</feature>
<evidence type="ECO:0000256" key="1">
    <source>
        <dbReference type="ARBA" id="ARBA00022723"/>
    </source>
</evidence>
<dbReference type="InterPro" id="IPR025114">
    <property type="entry name" value="D27-like_C"/>
</dbReference>
<evidence type="ECO:0000259" key="5">
    <source>
        <dbReference type="PROSITE" id="PS51050"/>
    </source>
</evidence>
<dbReference type="PROSITE" id="PS51050">
    <property type="entry name" value="ZF_CW"/>
    <property type="match status" value="1"/>
</dbReference>
<proteinExistence type="predicted"/>
<dbReference type="InterPro" id="IPR011124">
    <property type="entry name" value="Znf_CW"/>
</dbReference>
<keyword evidence="1" id="KW-0479">Metal-binding</keyword>
<feature type="domain" description="CW-type" evidence="5">
    <location>
        <begin position="396"/>
        <end position="451"/>
    </location>
</feature>
<evidence type="ECO:0000256" key="4">
    <source>
        <dbReference type="SAM" id="MobiDB-lite"/>
    </source>
</evidence>
<dbReference type="Pfam" id="PF13225">
    <property type="entry name" value="D27-like_C"/>
    <property type="match status" value="1"/>
</dbReference>
<name>A0A9W6F0K7_9CHLO</name>
<comment type="caution">
    <text evidence="6">The sequence shown here is derived from an EMBL/GenBank/DDBJ whole genome shotgun (WGS) entry which is preliminary data.</text>
</comment>
<feature type="region of interest" description="Disordered" evidence="4">
    <location>
        <begin position="350"/>
        <end position="400"/>
    </location>
</feature>
<dbReference type="GO" id="GO:0005506">
    <property type="term" value="F:iron ion binding"/>
    <property type="evidence" value="ECO:0007669"/>
    <property type="project" value="InterPro"/>
</dbReference>
<evidence type="ECO:0000313" key="7">
    <source>
        <dbReference type="Proteomes" id="UP001165080"/>
    </source>
</evidence>
<keyword evidence="7" id="KW-1185">Reference proteome</keyword>
<reference evidence="6 7" key="1">
    <citation type="journal article" date="2023" name="Commun. Biol.">
        <title>Reorganization of the ancestral sex-determining regions during the evolution of trioecy in Pleodorina starrii.</title>
        <authorList>
            <person name="Takahashi K."/>
            <person name="Suzuki S."/>
            <person name="Kawai-Toyooka H."/>
            <person name="Yamamoto K."/>
            <person name="Hamaji T."/>
            <person name="Ootsuki R."/>
            <person name="Yamaguchi H."/>
            <person name="Kawachi M."/>
            <person name="Higashiyama T."/>
            <person name="Nozaki H."/>
        </authorList>
    </citation>
    <scope>NUCLEOTIDE SEQUENCE [LARGE SCALE GENOMIC DNA]</scope>
    <source>
        <strain evidence="6 7">NIES-4479</strain>
    </source>
</reference>
<evidence type="ECO:0000256" key="2">
    <source>
        <dbReference type="ARBA" id="ARBA00022771"/>
    </source>
</evidence>
<dbReference type="Proteomes" id="UP001165080">
    <property type="component" value="Unassembled WGS sequence"/>
</dbReference>